<dbReference type="InterPro" id="IPR055354">
    <property type="entry name" value="DUF7507"/>
</dbReference>
<evidence type="ECO:0000259" key="1">
    <source>
        <dbReference type="Pfam" id="PF24346"/>
    </source>
</evidence>
<dbReference type="OrthoDB" id="3404609at2"/>
<keyword evidence="3" id="KW-1185">Reference proteome</keyword>
<sequence length="83" mass="8521">MVKSSTTTSITSVGQQVPYRYLVANTGGVTLTNIGITDVQATPSSNANLGPITSAATTPAPGAQTDCTYTYTVTQHDLDNNGV</sequence>
<gene>
    <name evidence="2" type="ORF">C7C45_33285</name>
</gene>
<dbReference type="Pfam" id="PF24346">
    <property type="entry name" value="DUF7507"/>
    <property type="match status" value="1"/>
</dbReference>
<feature type="domain" description="DUF7507" evidence="1">
    <location>
        <begin position="1"/>
        <end position="82"/>
    </location>
</feature>
<feature type="non-terminal residue" evidence="2">
    <location>
        <position position="83"/>
    </location>
</feature>
<organism evidence="2 3">
    <name type="scientific">Micromonospora arborensis</name>
    <dbReference type="NCBI Taxonomy" id="2116518"/>
    <lineage>
        <taxon>Bacteria</taxon>
        <taxon>Bacillati</taxon>
        <taxon>Actinomycetota</taxon>
        <taxon>Actinomycetes</taxon>
        <taxon>Micromonosporales</taxon>
        <taxon>Micromonosporaceae</taxon>
        <taxon>Micromonospora</taxon>
    </lineage>
</organism>
<name>A0A318NDG7_9ACTN</name>
<comment type="caution">
    <text evidence="2">The sequence shown here is derived from an EMBL/GenBank/DDBJ whole genome shotgun (WGS) entry which is preliminary data.</text>
</comment>
<proteinExistence type="predicted"/>
<dbReference type="AlphaFoldDB" id="A0A318NDG7"/>
<protein>
    <recommendedName>
        <fullName evidence="1">DUF7507 domain-containing protein</fullName>
    </recommendedName>
</protein>
<reference evidence="2 3" key="1">
    <citation type="submission" date="2018-03" db="EMBL/GenBank/DDBJ databases">
        <title>Bioinformatic expansion and discovery of thiopeptide antibiotics.</title>
        <authorList>
            <person name="Schwalen C.J."/>
            <person name="Hudson G.A."/>
            <person name="Mitchell D.A."/>
        </authorList>
    </citation>
    <scope>NUCLEOTIDE SEQUENCE [LARGE SCALE GENOMIC DNA]</scope>
    <source>
        <strain evidence="2 3">NRRL 8041</strain>
    </source>
</reference>
<accession>A0A318NDG7</accession>
<dbReference type="EMBL" id="PYBV01000167">
    <property type="protein sequence ID" value="PYC61307.1"/>
    <property type="molecule type" value="Genomic_DNA"/>
</dbReference>
<dbReference type="Proteomes" id="UP000248333">
    <property type="component" value="Unassembled WGS sequence"/>
</dbReference>
<evidence type="ECO:0000313" key="3">
    <source>
        <dbReference type="Proteomes" id="UP000248333"/>
    </source>
</evidence>
<evidence type="ECO:0000313" key="2">
    <source>
        <dbReference type="EMBL" id="PYC61307.1"/>
    </source>
</evidence>